<gene>
    <name evidence="1" type="ORF">DPMN_092057</name>
</gene>
<dbReference type="Proteomes" id="UP000828390">
    <property type="component" value="Unassembled WGS sequence"/>
</dbReference>
<comment type="caution">
    <text evidence="1">The sequence shown here is derived from an EMBL/GenBank/DDBJ whole genome shotgun (WGS) entry which is preliminary data.</text>
</comment>
<evidence type="ECO:0000313" key="2">
    <source>
        <dbReference type="Proteomes" id="UP000828390"/>
    </source>
</evidence>
<evidence type="ECO:0000313" key="1">
    <source>
        <dbReference type="EMBL" id="KAH3849654.1"/>
    </source>
</evidence>
<reference evidence="1" key="2">
    <citation type="submission" date="2020-11" db="EMBL/GenBank/DDBJ databases">
        <authorList>
            <person name="McCartney M.A."/>
            <person name="Auch B."/>
            <person name="Kono T."/>
            <person name="Mallez S."/>
            <person name="Becker A."/>
            <person name="Gohl D.M."/>
            <person name="Silverstein K.A.T."/>
            <person name="Koren S."/>
            <person name="Bechman K.B."/>
            <person name="Herman A."/>
            <person name="Abrahante J.E."/>
            <person name="Garbe J."/>
        </authorList>
    </citation>
    <scope>NUCLEOTIDE SEQUENCE</scope>
    <source>
        <strain evidence="1">Duluth1</strain>
        <tissue evidence="1">Whole animal</tissue>
    </source>
</reference>
<proteinExistence type="predicted"/>
<keyword evidence="2" id="KW-1185">Reference proteome</keyword>
<protein>
    <submittedName>
        <fullName evidence="1">Uncharacterized protein</fullName>
    </submittedName>
</protein>
<name>A0A9D4L1M9_DREPO</name>
<accession>A0A9D4L1M9</accession>
<dbReference type="AlphaFoldDB" id="A0A9D4L1M9"/>
<sequence length="61" mass="6649">MRNALPMGQTQLFRSATTLPLSLLLEPLPGPGTTARNNILPFVWLWFVVQGPVSSTIASQL</sequence>
<organism evidence="1 2">
    <name type="scientific">Dreissena polymorpha</name>
    <name type="common">Zebra mussel</name>
    <name type="synonym">Mytilus polymorpha</name>
    <dbReference type="NCBI Taxonomy" id="45954"/>
    <lineage>
        <taxon>Eukaryota</taxon>
        <taxon>Metazoa</taxon>
        <taxon>Spiralia</taxon>
        <taxon>Lophotrochozoa</taxon>
        <taxon>Mollusca</taxon>
        <taxon>Bivalvia</taxon>
        <taxon>Autobranchia</taxon>
        <taxon>Heteroconchia</taxon>
        <taxon>Euheterodonta</taxon>
        <taxon>Imparidentia</taxon>
        <taxon>Neoheterodontei</taxon>
        <taxon>Myida</taxon>
        <taxon>Dreissenoidea</taxon>
        <taxon>Dreissenidae</taxon>
        <taxon>Dreissena</taxon>
    </lineage>
</organism>
<reference evidence="1" key="1">
    <citation type="journal article" date="2019" name="bioRxiv">
        <title>The Genome of the Zebra Mussel, Dreissena polymorpha: A Resource for Invasive Species Research.</title>
        <authorList>
            <person name="McCartney M.A."/>
            <person name="Auch B."/>
            <person name="Kono T."/>
            <person name="Mallez S."/>
            <person name="Zhang Y."/>
            <person name="Obille A."/>
            <person name="Becker A."/>
            <person name="Abrahante J.E."/>
            <person name="Garbe J."/>
            <person name="Badalamenti J.P."/>
            <person name="Herman A."/>
            <person name="Mangelson H."/>
            <person name="Liachko I."/>
            <person name="Sullivan S."/>
            <person name="Sone E.D."/>
            <person name="Koren S."/>
            <person name="Silverstein K.A.T."/>
            <person name="Beckman K.B."/>
            <person name="Gohl D.M."/>
        </authorList>
    </citation>
    <scope>NUCLEOTIDE SEQUENCE</scope>
    <source>
        <strain evidence="1">Duluth1</strain>
        <tissue evidence="1">Whole animal</tissue>
    </source>
</reference>
<dbReference type="EMBL" id="JAIWYP010000003">
    <property type="protein sequence ID" value="KAH3849654.1"/>
    <property type="molecule type" value="Genomic_DNA"/>
</dbReference>